<protein>
    <recommendedName>
        <fullName evidence="4">Transporter gate domain protein</fullName>
    </recommendedName>
</protein>
<keyword evidence="1" id="KW-0472">Membrane</keyword>
<keyword evidence="3" id="KW-1185">Reference proteome</keyword>
<sequence>MERKFKKAISLETFIFLAALFAFFYYLSSKMGAINLINTFMNTAYALLMEVCFYIMAIAVVAGGLSSILSEFGVISLINKLLSKLMKPIYDLPGAASVGVLTCYLSDNPSILALAKDKNFLRYFKKYQVPALTNIGTAFGMGFITTTTMMGLKINGSIKAALIGNLGAIIGSIVSVRIMMLFTKKKFGLEAMAVGEADAEKTTMDLRPVRDGSTFNRFIDALLDGGKIGVDMGMSIVPGVILICTVVLILTNGPGPDGLYTGAAKEGVKLLPLIADKLSFIIKPIFGFTSGKCIAVPITALGSAGAAIGLVPELINTGAASASDVAVFTAICMCWSGYLSTHIAMMDALGYNDLAGKSIFAHTIGGLVAGFSAHLLFAILA</sequence>
<name>A0A9E7IU08_9FIRM</name>
<keyword evidence="1" id="KW-1133">Transmembrane helix</keyword>
<dbReference type="EMBL" id="CP096649">
    <property type="protein sequence ID" value="UQK58808.1"/>
    <property type="molecule type" value="Genomic_DNA"/>
</dbReference>
<dbReference type="KEGG" id="fms:M1R53_06110"/>
<feature type="transmembrane region" description="Helical" evidence="1">
    <location>
        <begin position="131"/>
        <end position="152"/>
    </location>
</feature>
<dbReference type="RefSeq" id="WP_019214034.1">
    <property type="nucleotide sequence ID" value="NZ_CP096649.1"/>
</dbReference>
<feature type="transmembrane region" description="Helical" evidence="1">
    <location>
        <begin position="359"/>
        <end position="380"/>
    </location>
</feature>
<feature type="transmembrane region" description="Helical" evidence="1">
    <location>
        <begin position="47"/>
        <end position="78"/>
    </location>
</feature>
<feature type="transmembrane region" description="Helical" evidence="1">
    <location>
        <begin position="318"/>
        <end position="339"/>
    </location>
</feature>
<evidence type="ECO:0000313" key="3">
    <source>
        <dbReference type="Proteomes" id="UP000831151"/>
    </source>
</evidence>
<keyword evidence="1" id="KW-0812">Transmembrane</keyword>
<feature type="transmembrane region" description="Helical" evidence="1">
    <location>
        <begin position="9"/>
        <end position="27"/>
    </location>
</feature>
<reference evidence="2" key="1">
    <citation type="submission" date="2022-04" db="EMBL/GenBank/DDBJ databases">
        <title>Complete genome sequences of Ezakiella coagulans and Fenollaria massiliensis.</title>
        <authorList>
            <person name="France M.T."/>
            <person name="Clifford J."/>
            <person name="Narina S."/>
            <person name="Rutt L."/>
            <person name="Ravel J."/>
        </authorList>
    </citation>
    <scope>NUCLEOTIDE SEQUENCE</scope>
    <source>
        <strain evidence="2">C0061C2</strain>
    </source>
</reference>
<evidence type="ECO:0008006" key="4">
    <source>
        <dbReference type="Google" id="ProtNLM"/>
    </source>
</evidence>
<evidence type="ECO:0000313" key="2">
    <source>
        <dbReference type="EMBL" id="UQK58808.1"/>
    </source>
</evidence>
<evidence type="ECO:0000256" key="1">
    <source>
        <dbReference type="SAM" id="Phobius"/>
    </source>
</evidence>
<dbReference type="Proteomes" id="UP000831151">
    <property type="component" value="Chromosome"/>
</dbReference>
<proteinExistence type="predicted"/>
<feature type="transmembrane region" description="Helical" evidence="1">
    <location>
        <begin position="158"/>
        <end position="182"/>
    </location>
</feature>
<dbReference type="AlphaFoldDB" id="A0A9E7IU08"/>
<feature type="transmembrane region" description="Helical" evidence="1">
    <location>
        <begin position="232"/>
        <end position="251"/>
    </location>
</feature>
<feature type="transmembrane region" description="Helical" evidence="1">
    <location>
        <begin position="294"/>
        <end position="311"/>
    </location>
</feature>
<accession>A0A9E7IU08</accession>
<gene>
    <name evidence="2" type="ORF">M1R53_06110</name>
</gene>
<organism evidence="2 3">
    <name type="scientific">Fenollaria massiliensis</name>
    <dbReference type="NCBI Taxonomy" id="938288"/>
    <lineage>
        <taxon>Bacteria</taxon>
        <taxon>Bacillati</taxon>
        <taxon>Bacillota</taxon>
        <taxon>Clostridia</taxon>
        <taxon>Eubacteriales</taxon>
        <taxon>Fenollaria</taxon>
    </lineage>
</organism>